<name>A0A4Z0XXY2_9FIRM</name>
<keyword evidence="2" id="KW-1185">Reference proteome</keyword>
<protein>
    <recommendedName>
        <fullName evidence="3">MmcQ/YjbR family DNA-binding protein</fullName>
    </recommendedName>
</protein>
<dbReference type="PANTHER" id="PTHR35145">
    <property type="entry name" value="CYTOPLASMIC PROTEIN-RELATED"/>
    <property type="match status" value="1"/>
</dbReference>
<comment type="caution">
    <text evidence="1">The sequence shown here is derived from an EMBL/GenBank/DDBJ whole genome shotgun (WGS) entry which is preliminary data.</text>
</comment>
<gene>
    <name evidence="1" type="ORF">CAGA_15960</name>
</gene>
<proteinExistence type="predicted"/>
<dbReference type="AlphaFoldDB" id="A0A4Z0XXY2"/>
<reference evidence="1 2" key="1">
    <citation type="submission" date="2019-04" db="EMBL/GenBank/DDBJ databases">
        <authorList>
            <person name="Poehlein A."/>
            <person name="Bengelsdorf F.R."/>
            <person name="Duerre P."/>
            <person name="Daniel R."/>
        </authorList>
    </citation>
    <scope>NUCLEOTIDE SEQUENCE [LARGE SCALE GENOMIC DNA]</scope>
    <source>
        <strain evidence="1 2">BS-1</strain>
    </source>
</reference>
<evidence type="ECO:0008006" key="3">
    <source>
        <dbReference type="Google" id="ProtNLM"/>
    </source>
</evidence>
<dbReference type="InterPro" id="IPR007351">
    <property type="entry name" value="YjbR"/>
</dbReference>
<dbReference type="SUPFAM" id="SSF142906">
    <property type="entry name" value="YjbR-like"/>
    <property type="match status" value="1"/>
</dbReference>
<sequence length="118" mass="13903">MKYEWTDSYCLSKPGAEKDYKLEWDATRYMIRGKMFAMQGGDREGKPILTIKLEPFFGAFLCGRYKDIVPGYYMNKEHWVSLYLDGDVPDETVREMLDQAYRLVLESFSKKIQKEICS</sequence>
<dbReference type="Pfam" id="PF04237">
    <property type="entry name" value="YjbR"/>
    <property type="match status" value="1"/>
</dbReference>
<dbReference type="Gene3D" id="3.90.1150.30">
    <property type="match status" value="1"/>
</dbReference>
<dbReference type="EMBL" id="SRMQ01000006">
    <property type="protein sequence ID" value="TGJ76389.1"/>
    <property type="molecule type" value="Genomic_DNA"/>
</dbReference>
<evidence type="ECO:0000313" key="2">
    <source>
        <dbReference type="Proteomes" id="UP000297714"/>
    </source>
</evidence>
<dbReference type="Proteomes" id="UP000297714">
    <property type="component" value="Unassembled WGS sequence"/>
</dbReference>
<accession>A0A4Z0XXY2</accession>
<dbReference type="InterPro" id="IPR038056">
    <property type="entry name" value="YjbR-like_sf"/>
</dbReference>
<dbReference type="PANTHER" id="PTHR35145:SF1">
    <property type="entry name" value="CYTOPLASMIC PROTEIN"/>
    <property type="match status" value="1"/>
</dbReference>
<dbReference type="InterPro" id="IPR058532">
    <property type="entry name" value="YjbR/MT2646/Rv2570-like"/>
</dbReference>
<dbReference type="RefSeq" id="WP_135659576.1">
    <property type="nucleotide sequence ID" value="NZ_SRMQ01000006.1"/>
</dbReference>
<dbReference type="OrthoDB" id="9789813at2"/>
<organism evidence="1 2">
    <name type="scientific">Caproiciproducens galactitolivorans</name>
    <dbReference type="NCBI Taxonomy" id="642589"/>
    <lineage>
        <taxon>Bacteria</taxon>
        <taxon>Bacillati</taxon>
        <taxon>Bacillota</taxon>
        <taxon>Clostridia</taxon>
        <taxon>Eubacteriales</taxon>
        <taxon>Acutalibacteraceae</taxon>
        <taxon>Caproiciproducens</taxon>
    </lineage>
</organism>
<evidence type="ECO:0000313" key="1">
    <source>
        <dbReference type="EMBL" id="TGJ76389.1"/>
    </source>
</evidence>